<dbReference type="SMART" id="SM00346">
    <property type="entry name" value="HTH_ICLR"/>
    <property type="match status" value="1"/>
</dbReference>
<dbReference type="AlphaFoldDB" id="A0A060NGK3"/>
<gene>
    <name evidence="6" type="ORF">SRAA_0233</name>
</gene>
<dbReference type="Pfam" id="PF09339">
    <property type="entry name" value="HTH_IclR"/>
    <property type="match status" value="1"/>
</dbReference>
<dbReference type="InterPro" id="IPR036390">
    <property type="entry name" value="WH_DNA-bd_sf"/>
</dbReference>
<reference evidence="6 7" key="1">
    <citation type="journal article" date="2014" name="Nat. Commun.">
        <title>Physiological and genomic features of highly alkaliphilic hydrogen-utilizing Betaproteobacteria from a continental serpentinizing site.</title>
        <authorList>
            <person name="Suzuki S."/>
            <person name="Kuenen J.G."/>
            <person name="Schipper K."/>
            <person name="van der Velde S."/>
            <person name="Ishii S."/>
            <person name="Wu A."/>
            <person name="Sorokin D.Y."/>
            <person name="Tenney A."/>
            <person name="Meng X.Y."/>
            <person name="Morrill P.L."/>
            <person name="Kamagata Y."/>
            <person name="Muyzer G."/>
            <person name="Nealson K.H."/>
        </authorList>
    </citation>
    <scope>NUCLEOTIDE SEQUENCE [LARGE SCALE GENOMIC DNA]</scope>
    <source>
        <strain evidence="6 7">A1</strain>
    </source>
</reference>
<dbReference type="SUPFAM" id="SSF55781">
    <property type="entry name" value="GAF domain-like"/>
    <property type="match status" value="1"/>
</dbReference>
<dbReference type="GO" id="GO:0045892">
    <property type="term" value="P:negative regulation of DNA-templated transcription"/>
    <property type="evidence" value="ECO:0007669"/>
    <property type="project" value="TreeGrafter"/>
</dbReference>
<feature type="domain" description="HTH iclR-type" evidence="4">
    <location>
        <begin position="16"/>
        <end position="76"/>
    </location>
</feature>
<evidence type="ECO:0000256" key="3">
    <source>
        <dbReference type="ARBA" id="ARBA00023163"/>
    </source>
</evidence>
<dbReference type="HOGENOM" id="CLU_062618_0_1_4"/>
<dbReference type="RefSeq" id="WP_045530473.1">
    <property type="nucleotide sequence ID" value="NZ_AP014568.1"/>
</dbReference>
<dbReference type="PROSITE" id="PS51077">
    <property type="entry name" value="HTH_ICLR"/>
    <property type="match status" value="1"/>
</dbReference>
<dbReference type="OrthoDB" id="9807558at2"/>
<dbReference type="InterPro" id="IPR029016">
    <property type="entry name" value="GAF-like_dom_sf"/>
</dbReference>
<dbReference type="KEGG" id="cbaa:SRAA_0233"/>
<dbReference type="PANTHER" id="PTHR30136">
    <property type="entry name" value="HELIX-TURN-HELIX TRANSCRIPTIONAL REGULATOR, ICLR FAMILY"/>
    <property type="match status" value="1"/>
</dbReference>
<dbReference type="InterPro" id="IPR036388">
    <property type="entry name" value="WH-like_DNA-bd_sf"/>
</dbReference>
<accession>A0A060NGK3</accession>
<organism evidence="6 7">
    <name type="scientific">Serpentinimonas raichei</name>
    <dbReference type="NCBI Taxonomy" id="1458425"/>
    <lineage>
        <taxon>Bacteria</taxon>
        <taxon>Pseudomonadati</taxon>
        <taxon>Pseudomonadota</taxon>
        <taxon>Betaproteobacteria</taxon>
        <taxon>Burkholderiales</taxon>
        <taxon>Comamonadaceae</taxon>
        <taxon>Serpentinimonas</taxon>
    </lineage>
</organism>
<keyword evidence="2" id="KW-0238">DNA-binding</keyword>
<evidence type="ECO:0000259" key="4">
    <source>
        <dbReference type="PROSITE" id="PS51077"/>
    </source>
</evidence>
<dbReference type="Proteomes" id="UP000067461">
    <property type="component" value="Chromosome"/>
</dbReference>
<dbReference type="EMBL" id="AP014568">
    <property type="protein sequence ID" value="BAO80087.1"/>
    <property type="molecule type" value="Genomic_DNA"/>
</dbReference>
<dbReference type="SUPFAM" id="SSF46785">
    <property type="entry name" value="Winged helix' DNA-binding domain"/>
    <property type="match status" value="1"/>
</dbReference>
<dbReference type="InterPro" id="IPR014757">
    <property type="entry name" value="Tscrpt_reg_IclR_C"/>
</dbReference>
<dbReference type="Gene3D" id="1.10.10.10">
    <property type="entry name" value="Winged helix-like DNA-binding domain superfamily/Winged helix DNA-binding domain"/>
    <property type="match status" value="1"/>
</dbReference>
<feature type="domain" description="IclR-ED" evidence="5">
    <location>
        <begin position="77"/>
        <end position="259"/>
    </location>
</feature>
<evidence type="ECO:0000259" key="5">
    <source>
        <dbReference type="PROSITE" id="PS51078"/>
    </source>
</evidence>
<sequence>MQTTPQAAALERRDWIAGLEKGLSIMQVFDSDHPRLTASQAGQRCGLTRTAARRHLLTLAHLGYVASDGKLFWLTPRVLRLSHAYLDSARLPRAVQPYLQRVMAGTGESSYVAVLDENDVVYLARSGTLRHTHSGYTLGSRVQAHVTAAGIVILGMLGPAHWNPWLERQTLRPYTVHTLTDKERLRACFEQARLQGWFISDQQLELNFRGVSVALYDHKDQLLGALSVTMPINNESPDTAVKRVLPVLQETARSMRLLL</sequence>
<dbReference type="STRING" id="1458425.SRAA_0233"/>
<keyword evidence="1" id="KW-0805">Transcription regulation</keyword>
<evidence type="ECO:0000256" key="2">
    <source>
        <dbReference type="ARBA" id="ARBA00023125"/>
    </source>
</evidence>
<keyword evidence="3" id="KW-0804">Transcription</keyword>
<evidence type="ECO:0000313" key="7">
    <source>
        <dbReference type="Proteomes" id="UP000067461"/>
    </source>
</evidence>
<evidence type="ECO:0000256" key="1">
    <source>
        <dbReference type="ARBA" id="ARBA00023015"/>
    </source>
</evidence>
<proteinExistence type="predicted"/>
<dbReference type="Gene3D" id="3.30.450.40">
    <property type="match status" value="1"/>
</dbReference>
<evidence type="ECO:0000313" key="6">
    <source>
        <dbReference type="EMBL" id="BAO80087.1"/>
    </source>
</evidence>
<keyword evidence="7" id="KW-1185">Reference proteome</keyword>
<dbReference type="GO" id="GO:0003677">
    <property type="term" value="F:DNA binding"/>
    <property type="evidence" value="ECO:0007669"/>
    <property type="project" value="UniProtKB-KW"/>
</dbReference>
<protein>
    <submittedName>
        <fullName evidence="6">Transcriptional regulator</fullName>
    </submittedName>
</protein>
<dbReference type="Pfam" id="PF01614">
    <property type="entry name" value="IclR_C"/>
    <property type="match status" value="1"/>
</dbReference>
<dbReference type="InterPro" id="IPR005471">
    <property type="entry name" value="Tscrpt_reg_IclR_N"/>
</dbReference>
<name>A0A060NGK3_9BURK</name>
<dbReference type="PROSITE" id="PS51078">
    <property type="entry name" value="ICLR_ED"/>
    <property type="match status" value="1"/>
</dbReference>
<dbReference type="InterPro" id="IPR050707">
    <property type="entry name" value="HTH_MetabolicPath_Reg"/>
</dbReference>
<dbReference type="GO" id="GO:0003700">
    <property type="term" value="F:DNA-binding transcription factor activity"/>
    <property type="evidence" value="ECO:0007669"/>
    <property type="project" value="TreeGrafter"/>
</dbReference>
<dbReference type="PANTHER" id="PTHR30136:SF34">
    <property type="entry name" value="TRANSCRIPTIONAL REGULATOR"/>
    <property type="match status" value="1"/>
</dbReference>